<keyword evidence="6 8" id="KW-0472">Membrane</keyword>
<feature type="compositionally biased region" description="Polar residues" evidence="7">
    <location>
        <begin position="671"/>
        <end position="706"/>
    </location>
</feature>
<sequence length="706" mass="76526">MLLQAPAVAEFEYHADDEVSRSLHSATCHQLLDIRVSAKQNSTLSCAVTVPCFKIFCRSAHAPREILLRHFRLVLGSPSLGDLPSPSVCAQVLALLTNASLSSSPFYWHIKANMAVDTAGFLSHFKEATPADTRALALGAELAEAGSVEGLTVSEAACLEHEEAHKWASLPFAFWLLTTLNGMCAILQGMAAFSCWLTCPLNKHLGRRGTVFICCVVSAFAAVGQGIVNSWEAMFGVRMLLGLAVGPVSGTVPMFTGEVAPARIRGACVMFWQIFTAFGIMMGFVVSLMFQTWAIDANLGKDVYQGVIHDPHNITGLGWRLTMASPVVPSIIIASFIWFIPESPRWYMYRGEYDRAFGSLCRLRKSSIQAARDCYLVHLRCSTELKASQRSFLQNMRQIFVCPRNRRAMYASESLMFMQQFSGINVIAYYSSEIFKEAGFSTRNALLASFGFGATNFVFALPAFFTIDSYGRRALLLVTFPVMSLCLLMTGLGFIAPAGTDARTGIVAAGIYLFTAFYSSGAGPMPFTYSAEAYSQEVKNEGMALATATTWGFNSILALTWPSVLAAFGPLGAFCYYAAWNMIGYLLTLFLVPETKGKTLEDLDVVFSVATARRAKHAAELLAWGPPKSFSYLGVTKDPGPKPALPDGVNPSSGQDVEKVGDSDRARLAENTPTGSMDSSNNGLENQSTGSTLAVRQSINGQGPLA</sequence>
<name>A0A5N6KV03_9ROSI</name>
<dbReference type="InterPro" id="IPR036259">
    <property type="entry name" value="MFS_trans_sf"/>
</dbReference>
<dbReference type="PANTHER" id="PTHR48020">
    <property type="entry name" value="PROTON MYO-INOSITOL COTRANSPORTER"/>
    <property type="match status" value="1"/>
</dbReference>
<dbReference type="InterPro" id="IPR050814">
    <property type="entry name" value="Myo-inositol_Transporter"/>
</dbReference>
<feature type="transmembrane region" description="Helical" evidence="8">
    <location>
        <begin position="172"/>
        <end position="197"/>
    </location>
</feature>
<organism evidence="10 11">
    <name type="scientific">Carpinus fangiana</name>
    <dbReference type="NCBI Taxonomy" id="176857"/>
    <lineage>
        <taxon>Eukaryota</taxon>
        <taxon>Viridiplantae</taxon>
        <taxon>Streptophyta</taxon>
        <taxon>Embryophyta</taxon>
        <taxon>Tracheophyta</taxon>
        <taxon>Spermatophyta</taxon>
        <taxon>Magnoliopsida</taxon>
        <taxon>eudicotyledons</taxon>
        <taxon>Gunneridae</taxon>
        <taxon>Pentapetalae</taxon>
        <taxon>rosids</taxon>
        <taxon>fabids</taxon>
        <taxon>Fagales</taxon>
        <taxon>Betulaceae</taxon>
        <taxon>Carpinus</taxon>
    </lineage>
</organism>
<feature type="region of interest" description="Disordered" evidence="7">
    <location>
        <begin position="635"/>
        <end position="706"/>
    </location>
</feature>
<feature type="transmembrane region" description="Helical" evidence="8">
    <location>
        <begin position="267"/>
        <end position="290"/>
    </location>
</feature>
<feature type="transmembrane region" description="Helical" evidence="8">
    <location>
        <begin position="502"/>
        <end position="521"/>
    </location>
</feature>
<dbReference type="OrthoDB" id="5290825at2759"/>
<reference evidence="10 11" key="1">
    <citation type="submission" date="2019-06" db="EMBL/GenBank/DDBJ databases">
        <title>A chromosomal-level reference genome of Carpinus fangiana (Coryloideae, Betulaceae).</title>
        <authorList>
            <person name="Yang X."/>
            <person name="Wang Z."/>
            <person name="Zhang L."/>
            <person name="Hao G."/>
            <person name="Liu J."/>
            <person name="Yang Y."/>
        </authorList>
    </citation>
    <scope>NUCLEOTIDE SEQUENCE [LARGE SCALE GENOMIC DNA]</scope>
    <source>
        <strain evidence="10">Cfa_2016G</strain>
        <tissue evidence="10">Leaf</tissue>
    </source>
</reference>
<dbReference type="SUPFAM" id="SSF103473">
    <property type="entry name" value="MFS general substrate transporter"/>
    <property type="match status" value="1"/>
</dbReference>
<dbReference type="InterPro" id="IPR005829">
    <property type="entry name" value="Sugar_transporter_CS"/>
</dbReference>
<dbReference type="AlphaFoldDB" id="A0A5N6KV03"/>
<keyword evidence="3" id="KW-0813">Transport</keyword>
<dbReference type="PROSITE" id="PS50850">
    <property type="entry name" value="MFS"/>
    <property type="match status" value="1"/>
</dbReference>
<evidence type="ECO:0000256" key="8">
    <source>
        <dbReference type="SAM" id="Phobius"/>
    </source>
</evidence>
<feature type="transmembrane region" description="Helical" evidence="8">
    <location>
        <begin position="567"/>
        <end position="592"/>
    </location>
</feature>
<evidence type="ECO:0000259" key="9">
    <source>
        <dbReference type="PROSITE" id="PS50850"/>
    </source>
</evidence>
<feature type="transmembrane region" description="Helical" evidence="8">
    <location>
        <begin position="209"/>
        <end position="228"/>
    </location>
</feature>
<dbReference type="Gene3D" id="1.20.1250.20">
    <property type="entry name" value="MFS general substrate transporter like domains"/>
    <property type="match status" value="1"/>
</dbReference>
<evidence type="ECO:0000313" key="10">
    <source>
        <dbReference type="EMBL" id="KAB8346319.1"/>
    </source>
</evidence>
<evidence type="ECO:0000256" key="5">
    <source>
        <dbReference type="ARBA" id="ARBA00022989"/>
    </source>
</evidence>
<keyword evidence="11" id="KW-1185">Reference proteome</keyword>
<keyword evidence="4 8" id="KW-0812">Transmembrane</keyword>
<dbReference type="NCBIfam" id="TIGR00879">
    <property type="entry name" value="SP"/>
    <property type="match status" value="1"/>
</dbReference>
<feature type="transmembrane region" description="Helical" evidence="8">
    <location>
        <begin position="234"/>
        <end position="255"/>
    </location>
</feature>
<feature type="compositionally biased region" description="Basic and acidic residues" evidence="7">
    <location>
        <begin position="656"/>
        <end position="668"/>
    </location>
</feature>
<dbReference type="GO" id="GO:0022857">
    <property type="term" value="F:transmembrane transporter activity"/>
    <property type="evidence" value="ECO:0007669"/>
    <property type="project" value="InterPro"/>
</dbReference>
<protein>
    <recommendedName>
        <fullName evidence="9">Major facilitator superfamily (MFS) profile domain-containing protein</fullName>
    </recommendedName>
</protein>
<dbReference type="EMBL" id="VIBQ01000013">
    <property type="protein sequence ID" value="KAB8346319.1"/>
    <property type="molecule type" value="Genomic_DNA"/>
</dbReference>
<dbReference type="PANTHER" id="PTHR48020:SF25">
    <property type="entry name" value="SUGAR TRANSPORTER, PUTATIVE (AFU_ORTHOLOGUE AFUA_7G05830)-RELATED"/>
    <property type="match status" value="1"/>
</dbReference>
<evidence type="ECO:0000256" key="2">
    <source>
        <dbReference type="ARBA" id="ARBA00010992"/>
    </source>
</evidence>
<dbReference type="InterPro" id="IPR020846">
    <property type="entry name" value="MFS_dom"/>
</dbReference>
<feature type="domain" description="Major facilitator superfamily (MFS) profile" evidence="9">
    <location>
        <begin position="112"/>
        <end position="596"/>
    </location>
</feature>
<feature type="transmembrane region" description="Helical" evidence="8">
    <location>
        <begin position="542"/>
        <end position="561"/>
    </location>
</feature>
<comment type="caution">
    <text evidence="10">The sequence shown here is derived from an EMBL/GenBank/DDBJ whole genome shotgun (WGS) entry which is preliminary data.</text>
</comment>
<dbReference type="GO" id="GO:0016020">
    <property type="term" value="C:membrane"/>
    <property type="evidence" value="ECO:0007669"/>
    <property type="project" value="UniProtKB-SubCell"/>
</dbReference>
<evidence type="ECO:0000256" key="7">
    <source>
        <dbReference type="SAM" id="MobiDB-lite"/>
    </source>
</evidence>
<dbReference type="InterPro" id="IPR003663">
    <property type="entry name" value="Sugar/inositol_transpt"/>
</dbReference>
<evidence type="ECO:0000256" key="4">
    <source>
        <dbReference type="ARBA" id="ARBA00022692"/>
    </source>
</evidence>
<feature type="transmembrane region" description="Helical" evidence="8">
    <location>
        <begin position="474"/>
        <end position="496"/>
    </location>
</feature>
<feature type="transmembrane region" description="Helical" evidence="8">
    <location>
        <begin position="444"/>
        <end position="467"/>
    </location>
</feature>
<accession>A0A5N6KV03</accession>
<proteinExistence type="inferred from homology"/>
<dbReference type="InterPro" id="IPR005828">
    <property type="entry name" value="MFS_sugar_transport-like"/>
</dbReference>
<comment type="subcellular location">
    <subcellularLocation>
        <location evidence="1">Membrane</location>
        <topology evidence="1">Multi-pass membrane protein</topology>
    </subcellularLocation>
</comment>
<evidence type="ECO:0000256" key="1">
    <source>
        <dbReference type="ARBA" id="ARBA00004141"/>
    </source>
</evidence>
<dbReference type="PRINTS" id="PR00171">
    <property type="entry name" value="SUGRTRNSPORT"/>
</dbReference>
<evidence type="ECO:0000313" key="11">
    <source>
        <dbReference type="Proteomes" id="UP000327013"/>
    </source>
</evidence>
<evidence type="ECO:0000256" key="3">
    <source>
        <dbReference type="ARBA" id="ARBA00022448"/>
    </source>
</evidence>
<gene>
    <name evidence="10" type="ORF">FH972_023363</name>
</gene>
<dbReference type="Proteomes" id="UP000327013">
    <property type="component" value="Unassembled WGS sequence"/>
</dbReference>
<evidence type="ECO:0000256" key="6">
    <source>
        <dbReference type="ARBA" id="ARBA00023136"/>
    </source>
</evidence>
<keyword evidence="5 8" id="KW-1133">Transmembrane helix</keyword>
<comment type="similarity">
    <text evidence="2">Belongs to the major facilitator superfamily. Sugar transporter (TC 2.A.1.1) family.</text>
</comment>
<feature type="transmembrane region" description="Helical" evidence="8">
    <location>
        <begin position="321"/>
        <end position="340"/>
    </location>
</feature>
<dbReference type="Pfam" id="PF00083">
    <property type="entry name" value="Sugar_tr"/>
    <property type="match status" value="1"/>
</dbReference>
<dbReference type="PROSITE" id="PS00216">
    <property type="entry name" value="SUGAR_TRANSPORT_1"/>
    <property type="match status" value="1"/>
</dbReference>